<dbReference type="Gene3D" id="1.10.1240.100">
    <property type="match status" value="2"/>
</dbReference>
<dbReference type="SUPFAM" id="SSF47336">
    <property type="entry name" value="ACP-like"/>
    <property type="match status" value="2"/>
</dbReference>
<dbReference type="Pfam" id="PF22621">
    <property type="entry name" value="CurL-like_PKS_C"/>
    <property type="match status" value="1"/>
</dbReference>
<dbReference type="Pfam" id="PF00550">
    <property type="entry name" value="PP-binding"/>
    <property type="match status" value="2"/>
</dbReference>
<keyword evidence="9" id="KW-0677">Repeat</keyword>
<evidence type="ECO:0000259" key="12">
    <source>
        <dbReference type="PROSITE" id="PS52004"/>
    </source>
</evidence>
<evidence type="ECO:0000256" key="5">
    <source>
        <dbReference type="ARBA" id="ARBA00022450"/>
    </source>
</evidence>
<dbReference type="Pfam" id="PF22336">
    <property type="entry name" value="RhiE-like_linker"/>
    <property type="match status" value="1"/>
</dbReference>
<feature type="domain" description="PKS/mFAS DH" evidence="13">
    <location>
        <begin position="630"/>
        <end position="916"/>
    </location>
</feature>
<name>A0ABT1QT16_9GAMM</name>
<dbReference type="EMBL" id="JANFQO010000010">
    <property type="protein sequence ID" value="MCQ4165443.1"/>
    <property type="molecule type" value="Genomic_DNA"/>
</dbReference>
<evidence type="ECO:0000256" key="9">
    <source>
        <dbReference type="ARBA" id="ARBA00022737"/>
    </source>
</evidence>
<feature type="active site" description="Proton donor; for dehydratase activity" evidence="10">
    <location>
        <position position="831"/>
    </location>
</feature>
<dbReference type="InterPro" id="IPR018201">
    <property type="entry name" value="Ketoacyl_synth_AS"/>
</dbReference>
<dbReference type="PANTHER" id="PTHR43775:SF37">
    <property type="entry name" value="SI:DKEY-61P9.11"/>
    <property type="match status" value="1"/>
</dbReference>
<dbReference type="InterPro" id="IPR042104">
    <property type="entry name" value="PKS_dehydratase_sf"/>
</dbReference>
<dbReference type="Pfam" id="PF08659">
    <property type="entry name" value="KR"/>
    <property type="match status" value="2"/>
</dbReference>
<dbReference type="SMART" id="SM01294">
    <property type="entry name" value="PKS_PP_betabranch"/>
    <property type="match status" value="1"/>
</dbReference>
<dbReference type="InterPro" id="IPR016039">
    <property type="entry name" value="Thiolase-like"/>
</dbReference>
<comment type="pathway">
    <text evidence="3">Lipid metabolism; fatty acid biosynthesis.</text>
</comment>
<dbReference type="Pfam" id="PF02801">
    <property type="entry name" value="Ketoacyl-synt_C"/>
    <property type="match status" value="2"/>
</dbReference>
<keyword evidence="7" id="KW-0597">Phosphoprotein</keyword>
<dbReference type="InterPro" id="IPR020806">
    <property type="entry name" value="PKS_PP-bd"/>
</dbReference>
<dbReference type="SUPFAM" id="SSF51735">
    <property type="entry name" value="NAD(P)-binding Rossmann-fold domains"/>
    <property type="match status" value="2"/>
</dbReference>
<organism evidence="14 15">
    <name type="scientific">Tahibacter harae</name>
    <dbReference type="NCBI Taxonomy" id="2963937"/>
    <lineage>
        <taxon>Bacteria</taxon>
        <taxon>Pseudomonadati</taxon>
        <taxon>Pseudomonadota</taxon>
        <taxon>Gammaproteobacteria</taxon>
        <taxon>Lysobacterales</taxon>
        <taxon>Rhodanobacteraceae</taxon>
        <taxon>Tahibacter</taxon>
    </lineage>
</organism>
<dbReference type="SUPFAM" id="SSF53901">
    <property type="entry name" value="Thiolase-like"/>
    <property type="match status" value="3"/>
</dbReference>
<evidence type="ECO:0000313" key="15">
    <source>
        <dbReference type="Proteomes" id="UP001165498"/>
    </source>
</evidence>
<evidence type="ECO:0000313" key="14">
    <source>
        <dbReference type="EMBL" id="MCQ4165443.1"/>
    </source>
</evidence>
<comment type="subcellular location">
    <subcellularLocation>
        <location evidence="1">Cytoplasm</location>
    </subcellularLocation>
</comment>
<dbReference type="InterPro" id="IPR036736">
    <property type="entry name" value="ACP-like_sf"/>
</dbReference>
<dbReference type="SMART" id="SM00826">
    <property type="entry name" value="PKS_DH"/>
    <property type="match status" value="1"/>
</dbReference>
<dbReference type="InterPro" id="IPR049552">
    <property type="entry name" value="PKS_DH_N"/>
</dbReference>
<evidence type="ECO:0000256" key="10">
    <source>
        <dbReference type="PROSITE-ProRule" id="PRU01363"/>
    </source>
</evidence>
<dbReference type="CDD" id="cd08953">
    <property type="entry name" value="KR_2_SDR_x"/>
    <property type="match status" value="1"/>
</dbReference>
<keyword evidence="8" id="KW-0808">Transferase</keyword>
<gene>
    <name evidence="14" type="ORF">NM961_12055</name>
</gene>
<comment type="pathway">
    <text evidence="2">Antibiotic biosynthesis.</text>
</comment>
<feature type="domain" description="Ketosynthase family 3 (KS3)" evidence="12">
    <location>
        <begin position="5"/>
        <end position="433"/>
    </location>
</feature>
<evidence type="ECO:0000259" key="11">
    <source>
        <dbReference type="PROSITE" id="PS50075"/>
    </source>
</evidence>
<dbReference type="PROSITE" id="PS50075">
    <property type="entry name" value="CARRIER"/>
    <property type="match status" value="2"/>
</dbReference>
<accession>A0ABT1QT16</accession>
<dbReference type="Proteomes" id="UP001165498">
    <property type="component" value="Unassembled WGS sequence"/>
</dbReference>
<dbReference type="SMART" id="SM00822">
    <property type="entry name" value="PKS_KR"/>
    <property type="match status" value="2"/>
</dbReference>
<dbReference type="Pfam" id="PF14765">
    <property type="entry name" value="PS-DH"/>
    <property type="match status" value="1"/>
</dbReference>
<proteinExistence type="inferred from homology"/>
<dbReference type="Pfam" id="PF21089">
    <property type="entry name" value="PKS_DH_N"/>
    <property type="match status" value="1"/>
</dbReference>
<dbReference type="Pfam" id="PF00109">
    <property type="entry name" value="ketoacyl-synt"/>
    <property type="match status" value="3"/>
</dbReference>
<feature type="domain" description="Ketosynthase family 3 (KS3)" evidence="12">
    <location>
        <begin position="1555"/>
        <end position="1992"/>
    </location>
</feature>
<keyword evidence="6" id="KW-0963">Cytoplasm</keyword>
<dbReference type="InterPro" id="IPR020841">
    <property type="entry name" value="PKS_Beta-ketoAc_synthase_dom"/>
</dbReference>
<dbReference type="InterPro" id="IPR057326">
    <property type="entry name" value="KR_dom"/>
</dbReference>
<evidence type="ECO:0000256" key="3">
    <source>
        <dbReference type="ARBA" id="ARBA00005194"/>
    </source>
</evidence>
<dbReference type="PROSITE" id="PS52004">
    <property type="entry name" value="KS3_2"/>
    <property type="match status" value="3"/>
</dbReference>
<dbReference type="Gene3D" id="3.40.50.720">
    <property type="entry name" value="NAD(P)-binding Rossmann-like Domain"/>
    <property type="match status" value="2"/>
</dbReference>
<evidence type="ECO:0000256" key="4">
    <source>
        <dbReference type="ARBA" id="ARBA00006484"/>
    </source>
</evidence>
<evidence type="ECO:0000259" key="13">
    <source>
        <dbReference type="PROSITE" id="PS52019"/>
    </source>
</evidence>
<feature type="region of interest" description="N-terminal hotdog fold" evidence="10">
    <location>
        <begin position="630"/>
        <end position="755"/>
    </location>
</feature>
<dbReference type="SMART" id="SM00825">
    <property type="entry name" value="PKS_KS"/>
    <property type="match status" value="3"/>
</dbReference>
<dbReference type="PROSITE" id="PS00012">
    <property type="entry name" value="PHOSPHOPANTETHEINE"/>
    <property type="match status" value="1"/>
</dbReference>
<evidence type="ECO:0000256" key="7">
    <source>
        <dbReference type="ARBA" id="ARBA00022553"/>
    </source>
</evidence>
<feature type="domain" description="Carrier" evidence="11">
    <location>
        <begin position="1400"/>
        <end position="1477"/>
    </location>
</feature>
<protein>
    <submittedName>
        <fullName evidence="14">SDR family NAD(P)-dependent oxidoreductase</fullName>
    </submittedName>
</protein>
<dbReference type="InterPro" id="IPR049900">
    <property type="entry name" value="PKS_mFAS_DH"/>
</dbReference>
<keyword evidence="5" id="KW-0596">Phosphopantetheine</keyword>
<dbReference type="InterPro" id="IPR020807">
    <property type="entry name" value="PKS_DH"/>
</dbReference>
<evidence type="ECO:0000256" key="8">
    <source>
        <dbReference type="ARBA" id="ARBA00022679"/>
    </source>
</evidence>
<evidence type="ECO:0000256" key="1">
    <source>
        <dbReference type="ARBA" id="ARBA00004496"/>
    </source>
</evidence>
<feature type="active site" description="Proton acceptor; for dehydratase activity" evidence="10">
    <location>
        <position position="659"/>
    </location>
</feature>
<evidence type="ECO:0000256" key="2">
    <source>
        <dbReference type="ARBA" id="ARBA00004792"/>
    </source>
</evidence>
<dbReference type="InterPro" id="IPR014030">
    <property type="entry name" value="Ketoacyl_synth_N"/>
</dbReference>
<dbReference type="Gene3D" id="3.10.129.110">
    <property type="entry name" value="Polyketide synthase dehydratase"/>
    <property type="match status" value="1"/>
</dbReference>
<dbReference type="Gene3D" id="3.40.47.10">
    <property type="match status" value="3"/>
</dbReference>
<dbReference type="InterPro" id="IPR006162">
    <property type="entry name" value="Ppantetheine_attach_site"/>
</dbReference>
<dbReference type="InterPro" id="IPR049551">
    <property type="entry name" value="PKS_DH_C"/>
</dbReference>
<comment type="similarity">
    <text evidence="4">Belongs to the short-chain dehydrogenases/reductases (SDR) family.</text>
</comment>
<dbReference type="InterPro" id="IPR014031">
    <property type="entry name" value="Ketoacyl_synth_C"/>
</dbReference>
<dbReference type="InterPro" id="IPR054514">
    <property type="entry name" value="RhiE-like_linker"/>
</dbReference>
<dbReference type="PROSITE" id="PS00606">
    <property type="entry name" value="KS3_1"/>
    <property type="match status" value="3"/>
</dbReference>
<feature type="region of interest" description="C-terminal hotdog fold" evidence="10">
    <location>
        <begin position="769"/>
        <end position="916"/>
    </location>
</feature>
<feature type="non-terminal residue" evidence="14">
    <location>
        <position position="3047"/>
    </location>
</feature>
<sequence>MDIRQGDIAIIGMAGRFPGARSTQEFWHNLLAGRCSISFFSADELRAEGVSEELLRDPNYVPAAPVLADYDCFDTVFFGIQAKDAEIMDPQHRLLLEAAWSALEDAGYAPDACEAKVGVFAGSGGVVSSHLVSRSADFDDVIGKTGGSWHLGNDKDFAPTRVSYKLNLRGPSVAVQTACSTALVAVHLACQSLHRGECGMALAGAVSVRIPHRVGYLYESGNIYSSDGHVRAFDAQANGVVFGSGVGFVLLKPLADALADADAIYAVIKGSAINNDGSNKMSFMATRVEGQIDCMRSAFAAAGVSPASLGYIESHGTGTAMGDPIEVLALSRVFREHDPQQGSCALGSLKNNIGHLDIAAGIASLIKATLTLHHATIAPCINFSSPNPKIDFSTSPFFINTAPLDWQRGTQPRRAAVNCLGIGGTNAFLILEEAPPRPAAPAAAQPWHLLLLSARSEGALWRKVSQLAEWSAATPDPNLADLAFTLARGRSRFALRIALVVRDAQDLRAKLARLLEKRRADDCFVAAEARRGSDASVGLREFLDYLLQQLARTPPLAEADYKQKLVALADLFCRGLELPLAELSAAWNGRRIRLPTYPFERRRFPLQVAPAKAAVPVLAPVPPPGAAVLHPLLQENLSDIAGLVFGSRFHGDEFFLRDHVVGRQRILPGVAYLEMVRAAAQRVLRLRAGDGRGLALRRVVWSRPLAVGSEATAVRLALFPEDETELSFEVAGGDGDDTDGILHCEGRVLALDVAAVADIDLARQRAQCGQAVFSAADCYARFRQLGFAYGAAFSGLEQVWLGAHCAIARIGIPAAVAADKDAFVLHPSLMDAALQAGMLWSVSQPGAVADRPPLPFAVETVDILQPCPAQAWACVHVRRRSPVLQVLDVDICDDSGRVCVRFGGFTARVLAESPHMDNAAERALSISSPAVDEVEIVLQQPQWAAAAAAPLDQAAGRRQVLLVGATAVQAAAVSAALGDVDCAAVATEGGAAQAFGDVALAVFAAAQAAVRERVPLRLQVVLSGAAAPALGVAGLLRTVQEEHAQVRGQVIEVASLEPAEVAAALQDAAAHYAVELRWADGAVQQRVLRDLPTTPALPAATPWKTGGVYLITGGAGGLGRLLAQEIAQQAEGVTLVLAGRSMLDAAAQAALSAAIPAATVRYHAVDVGDAAAVQALVTAVIAEHGALHGVIHAAGVVKDSFVLKKTAAEWQQVLRPKVAGVEALDAATAPVDLDLFVVFSSLSALGNAGQADYAAANGYLDGFAQQRQQRVARGERWGRTVSVNWPYWADGGMRIDAATQVLLKERHGSLSLSTAQGWVALYQALASGAAQVLVRAAVKGWRDGAFRGAATEGSAGKRAMPAGAEAPDQARPAVAAAAAIAATAAATSAAAAPDAAPAAVVADWLLGRLFDEVAALLRVSRGDLDADAELSEYGFDSISLTALTNRLNGEFGLSLMPTVFFEYPSLRSLAQHLARIDGGRWAQRWVAPPEQVAAPAEHDASAAVQAADAANASTAADEPLSVFSTAALSDRPRRRSRWPLSAAAPAAAAPHAAEHEGIAIVGMSGRFPQADDLAAFWQNLISGRDSIEEIPSSRWDWQAIYGDAQAQANRSQSKWGGFIAGVDEFDPLFFGISPREAMLMDPHQRLLLQHAWAAIEDAGHAPGSLSGTATGVFIGTASSGYGELIAQSELMIEGYSSTGAVPSVGPNRISYFLNLHGPSEPIETACSSALVAVHRAVQAIRAGQCEQALVGGVQLLLTPTLHISFSKAGMLSEDGRCKTFSAQANGYVRGEGVGVLLLKRLSAAQANGDRIYAVIRGSAENHGGRANSLTAPNPRAQADLLRQAYRDAGIDVRTVGYIEAHGTGTPLGDPIEINALKSAFASLYLDSGSADVTAAHCALGSVKTNIGHLELAAGAAGLIKVLLQLQHGQLAPSLHCAEINPYIELDGTPFRLVREAQPWPVLHDARGQALPRRAGVSSFGFGGVNAHVVLEEYRDTRAAAAGGVTLLVLSARTPERLQAQAQQLLRELRSGRHDDAALADIAYTLQVGRDAMEERLGLIATSLSEAIGQLSAWCDHGEAAGVHHGQVKRNKDVLGVLDEDMDGTVAAWAAKGKFGKVLELWVKGLPVRWSGLPGLARGRRISLPTYAFAAERHWVAVRGEQALGARSPLALPVRAADTPELLTDEDLWDDAVPDAAPSAVATALFQEHWEAEAAVAPLTPRPVGTLVCVLAQPASIAAVEAAVRAVSPQTRVVGVVVPPVMGAASHDAAEARWFTCEPVAVDTAALRTQLAALQAEGVRIDALWYLGALDGGLPGTGEIAAVLQTLAASGVTGARLVLAAPYADEDTRCLTDAWVGFARSLPRVQPDTAVAVIAARDTSTAVDWPRWIARLWSATQSVRLESERHEGGVRQVARVRAWTPAAGRSPLRRQGVYLITGGAGGLGLHLARYLATQYAAELILVGRSPEDASRAAALRALEAAGATAVRYVALDISDAAAVRALIGALPSLNGVFHAAGLGAGAPLPQATAAGFAQVLKPKLAGTRALQAALAGRAVDFVCYFSSSSAVLGDFGSCDYAIGNRYQSAYASWRNGQDGVRQVAVQWPLWAEGGMGLEEAAATQLYLATSGQQVLETAVGLGVLEQVLASDAAQCLVLRGEAARLRRLAGVAAGAVRRAELRGLSLEQCVLWDVTAQASEIVHVPRAQLDAQENLAGFGFDSITLASYASALSRYYGLTITPSLFFSHATLGKLAAHLAATQSAALQAFYGEDRDEAAPVSAPRRRRRAATAAATAVATGAAEPIALIGLSGRFPGARDVAEFWQVLADGRDVVTPMPAARYAWSGASRDGEGCWLGVLPGVAEFDPLFFEISPREAELMDPRQRLLLQEAWRALEDAGYGAEALARQRIGMYVGVEQGDYQELVGGEGAVTSNHDGILAARLSYALNLSGPTMAINTACSSGLVALHQACQALRTGECETAIAAGVNLLLRPQSYWTMSQAGMLSPNGRCQAFDRKADGMVPGEAVVAVVVKRLSQAQAEGDAIHAVIRGS</sequence>
<feature type="domain" description="Carrier" evidence="11">
    <location>
        <begin position="2677"/>
        <end position="2757"/>
    </location>
</feature>
<dbReference type="InterPro" id="IPR036291">
    <property type="entry name" value="NAD(P)-bd_dom_sf"/>
</dbReference>
<dbReference type="CDD" id="cd00833">
    <property type="entry name" value="PKS"/>
    <property type="match status" value="3"/>
</dbReference>
<dbReference type="InterPro" id="IPR009081">
    <property type="entry name" value="PP-bd_ACP"/>
</dbReference>
<reference evidence="14" key="1">
    <citation type="submission" date="2022-07" db="EMBL/GenBank/DDBJ databases">
        <title>Tahibacter sp., a new gammaproteobacterium isolated from the silt sample collected at pig farm.</title>
        <authorList>
            <person name="Chen H."/>
        </authorList>
    </citation>
    <scope>NUCLEOTIDE SEQUENCE</scope>
    <source>
        <strain evidence="14">P2K</strain>
    </source>
</reference>
<dbReference type="Gene3D" id="1.10.1200.10">
    <property type="entry name" value="ACP-like"/>
    <property type="match status" value="2"/>
</dbReference>
<dbReference type="InterPro" id="IPR050091">
    <property type="entry name" value="PKS_NRPS_Biosynth_Enz"/>
</dbReference>
<dbReference type="SMART" id="SM00823">
    <property type="entry name" value="PKS_PP"/>
    <property type="match status" value="2"/>
</dbReference>
<dbReference type="RefSeq" id="WP_255914630.1">
    <property type="nucleotide sequence ID" value="NZ_JANFQO010000010.1"/>
</dbReference>
<dbReference type="InterPro" id="IPR013968">
    <property type="entry name" value="PKS_KR"/>
</dbReference>
<dbReference type="PANTHER" id="PTHR43775">
    <property type="entry name" value="FATTY ACID SYNTHASE"/>
    <property type="match status" value="1"/>
</dbReference>
<dbReference type="PROSITE" id="PS52019">
    <property type="entry name" value="PKS_MFAS_DH"/>
    <property type="match status" value="1"/>
</dbReference>
<evidence type="ECO:0000256" key="6">
    <source>
        <dbReference type="ARBA" id="ARBA00022490"/>
    </source>
</evidence>
<comment type="caution">
    <text evidence="14">The sequence shown here is derived from an EMBL/GenBank/DDBJ whole genome shotgun (WGS) entry which is preliminary data.</text>
</comment>
<keyword evidence="15" id="KW-1185">Reference proteome</keyword>
<feature type="domain" description="Ketosynthase family 3 (KS3)" evidence="12">
    <location>
        <begin position="2797"/>
        <end position="3047"/>
    </location>
</feature>